<dbReference type="Gene3D" id="3.30.1520.10">
    <property type="entry name" value="Phox-like domain"/>
    <property type="match status" value="1"/>
</dbReference>
<dbReference type="OrthoDB" id="18320at2759"/>
<dbReference type="InterPro" id="IPR024555">
    <property type="entry name" value="PX-associated"/>
</dbReference>
<dbReference type="CDD" id="cd06869">
    <property type="entry name" value="PX_UP2_fungi"/>
    <property type="match status" value="1"/>
</dbReference>
<dbReference type="AlphaFoldDB" id="A0A9N9AD57"/>
<feature type="coiled-coil region" evidence="1">
    <location>
        <begin position="281"/>
        <end position="327"/>
    </location>
</feature>
<keyword evidence="4" id="KW-1185">Reference proteome</keyword>
<dbReference type="PANTHER" id="PTHR47185">
    <property type="entry name" value="PX DOMAIN-CONTAINING PROTEIN YPR097W"/>
    <property type="match status" value="1"/>
</dbReference>
<gene>
    <name evidence="3" type="ORF">POCULU_LOCUS3828</name>
</gene>
<reference evidence="3" key="1">
    <citation type="submission" date="2021-06" db="EMBL/GenBank/DDBJ databases">
        <authorList>
            <person name="Kallberg Y."/>
            <person name="Tangrot J."/>
            <person name="Rosling A."/>
        </authorList>
    </citation>
    <scope>NUCLEOTIDE SEQUENCE</scope>
    <source>
        <strain evidence="3">IA702</strain>
    </source>
</reference>
<dbReference type="GO" id="GO:0035091">
    <property type="term" value="F:phosphatidylinositol binding"/>
    <property type="evidence" value="ECO:0007669"/>
    <property type="project" value="InterPro"/>
</dbReference>
<dbReference type="InterPro" id="IPR036871">
    <property type="entry name" value="PX_dom_sf"/>
</dbReference>
<feature type="domain" description="PX" evidence="2">
    <location>
        <begin position="160"/>
        <end position="281"/>
    </location>
</feature>
<accession>A0A9N9AD57</accession>
<dbReference type="PROSITE" id="PS50195">
    <property type="entry name" value="PX"/>
    <property type="match status" value="1"/>
</dbReference>
<evidence type="ECO:0000256" key="1">
    <source>
        <dbReference type="SAM" id="Coils"/>
    </source>
</evidence>
<dbReference type="InterPro" id="IPR024554">
    <property type="entry name" value="LEC1-like_C"/>
</dbReference>
<dbReference type="InterPro" id="IPR047168">
    <property type="entry name" value="LEC1-like"/>
</dbReference>
<organism evidence="3 4">
    <name type="scientific">Paraglomus occultum</name>
    <dbReference type="NCBI Taxonomy" id="144539"/>
    <lineage>
        <taxon>Eukaryota</taxon>
        <taxon>Fungi</taxon>
        <taxon>Fungi incertae sedis</taxon>
        <taxon>Mucoromycota</taxon>
        <taxon>Glomeromycotina</taxon>
        <taxon>Glomeromycetes</taxon>
        <taxon>Paraglomerales</taxon>
        <taxon>Paraglomeraceae</taxon>
        <taxon>Paraglomus</taxon>
    </lineage>
</organism>
<protein>
    <submittedName>
        <fullName evidence="3">2631_t:CDS:1</fullName>
    </submittedName>
</protein>
<name>A0A9N9AD57_9GLOM</name>
<dbReference type="SUPFAM" id="SSF64268">
    <property type="entry name" value="PX domain"/>
    <property type="match status" value="1"/>
</dbReference>
<dbReference type="InterPro" id="IPR001683">
    <property type="entry name" value="PX_dom"/>
</dbReference>
<dbReference type="Proteomes" id="UP000789572">
    <property type="component" value="Unassembled WGS sequence"/>
</dbReference>
<sequence length="781" mass="89877">MLNALVLTPLQEHYFKKELITRQIEKELQFLSRHGTLDSLGLPFSSSSLTESPTPFLHFVFQNCVNTFPFLQNGGVELWQKVQEFIGEFSKKNISTSATRDEATKRKKMAKQIVSHFTLLLNATTKTTLGKDESVTVESAGSEEEDLYDRGKKILNGWELNVVGVRCYSEKGMLKENFYAEYLINVKGPNANDIVVARNYKQFRTLCIKLKDEFPDANIPRLPRKMNDAVSSSSRSRSFQTLKWERNRLNVQRYLHSLLSVKEFAHFRGLTTFLLENPVTLTEEERKDIEERKRLDEHRNEQKRAFKKEAELKAKELDDQVEEFKRNLIINGGLLHFAHTIQTTTEVSQLPPLYQKVIEWAEISFASILYNLFVGSGNSNEVFSQLKRIHALMPYKIIRGILKISNPLAFMRAMLDLFLAQPFGTKSLLQRMLSTNLGEEIKEIDKDIETFKAIVNDENICEKICNYVYASIEVQRLIRDERRERDTYSLLCAILCTKHIEPELTLEQLVQIGGLDTSKTEMNKSQQQMFVALQKLFYLHVRKRDKEMMIDLIFQGVTSSLLRDIIATFYEPLAKVYKAANVGESLADVSLFIDDLIEVVKDINDKGLLSSANPMVQTFISLVNRHVQRFYFFVHSVYSHDNAGIFSSLLFWMETIISLIRNGLSKKIDIALLIRNSLPSSSDHSALLTELDALIQWHHWRKKRRLQKLKNMYYTDDTKTDVQMVLPTNGMKEFVDIGKEVEEIMDGLGSESEDDVDTDDMDSEVTQAMVGVLERNSGNVN</sequence>
<proteinExistence type="predicted"/>
<dbReference type="Pfam" id="PF12825">
    <property type="entry name" value="DUF3818"/>
    <property type="match status" value="1"/>
</dbReference>
<dbReference type="Pfam" id="PF12828">
    <property type="entry name" value="PXB"/>
    <property type="match status" value="1"/>
</dbReference>
<keyword evidence="1" id="KW-0175">Coiled coil</keyword>
<dbReference type="PANTHER" id="PTHR47185:SF1">
    <property type="entry name" value="PX DOMAIN-CONTAINING PROTEIN YPR097W"/>
    <property type="match status" value="1"/>
</dbReference>
<comment type="caution">
    <text evidence="3">The sequence shown here is derived from an EMBL/GenBank/DDBJ whole genome shotgun (WGS) entry which is preliminary data.</text>
</comment>
<evidence type="ECO:0000313" key="3">
    <source>
        <dbReference type="EMBL" id="CAG8526175.1"/>
    </source>
</evidence>
<dbReference type="Pfam" id="PF00787">
    <property type="entry name" value="PX"/>
    <property type="match status" value="1"/>
</dbReference>
<dbReference type="EMBL" id="CAJVPJ010000454">
    <property type="protein sequence ID" value="CAG8526175.1"/>
    <property type="molecule type" value="Genomic_DNA"/>
</dbReference>
<evidence type="ECO:0000313" key="4">
    <source>
        <dbReference type="Proteomes" id="UP000789572"/>
    </source>
</evidence>
<evidence type="ECO:0000259" key="2">
    <source>
        <dbReference type="PROSITE" id="PS50195"/>
    </source>
</evidence>